<evidence type="ECO:0000313" key="1">
    <source>
        <dbReference type="EMBL" id="MBE9214945.1"/>
    </source>
</evidence>
<keyword evidence="2" id="KW-1185">Reference proteome</keyword>
<reference evidence="1" key="1">
    <citation type="submission" date="2020-10" db="EMBL/GenBank/DDBJ databases">
        <authorList>
            <person name="Castelo-Branco R."/>
            <person name="Eusebio N."/>
            <person name="Adriana R."/>
            <person name="Vieira A."/>
            <person name="Brugerolle De Fraissinette N."/>
            <person name="Rezende De Castro R."/>
            <person name="Schneider M.P."/>
            <person name="Vasconcelos V."/>
            <person name="Leao P.N."/>
        </authorList>
    </citation>
    <scope>NUCLEOTIDE SEQUENCE</scope>
    <source>
        <strain evidence="1">LEGE 06105</strain>
    </source>
</reference>
<dbReference type="Proteomes" id="UP000620559">
    <property type="component" value="Unassembled WGS sequence"/>
</dbReference>
<protein>
    <recommendedName>
        <fullName evidence="3">ParB/Sulfiredoxin domain-containing protein</fullName>
    </recommendedName>
</protein>
<dbReference type="InterPro" id="IPR036086">
    <property type="entry name" value="ParB/Sulfiredoxin_sf"/>
</dbReference>
<dbReference type="AlphaFoldDB" id="A0A8J7JVU7"/>
<accession>A0A8J7JVU7</accession>
<name>A0A8J7JVU7_9CYAN</name>
<comment type="caution">
    <text evidence="1">The sequence shown here is derived from an EMBL/GenBank/DDBJ whole genome shotgun (WGS) entry which is preliminary data.</text>
</comment>
<gene>
    <name evidence="1" type="ORF">IQ247_20090</name>
</gene>
<evidence type="ECO:0008006" key="3">
    <source>
        <dbReference type="Google" id="ProtNLM"/>
    </source>
</evidence>
<dbReference type="EMBL" id="JADEWL010000078">
    <property type="protein sequence ID" value="MBE9214945.1"/>
    <property type="molecule type" value="Genomic_DNA"/>
</dbReference>
<organism evidence="1 2">
    <name type="scientific">Plectonema cf. radiosum LEGE 06105</name>
    <dbReference type="NCBI Taxonomy" id="945769"/>
    <lineage>
        <taxon>Bacteria</taxon>
        <taxon>Bacillati</taxon>
        <taxon>Cyanobacteriota</taxon>
        <taxon>Cyanophyceae</taxon>
        <taxon>Oscillatoriophycideae</taxon>
        <taxon>Oscillatoriales</taxon>
        <taxon>Microcoleaceae</taxon>
        <taxon>Plectonema</taxon>
    </lineage>
</organism>
<sequence length="347" mass="39509">MPQNEVSTLTIDPEFKNLIPPLSTEEKSQLEANLKEFGCLDPLIVWQHHNILLDGHNRYEICAREHILYKVVEIEIASREAAICWIANNQLGRRNITPEVGSYLRGKRYLNLKGDRNHNLKQNSPNGNNFLSVDVAQSLAKEYKVTDRTIRNDAQFTNALDTLAQSLGEELKHSILARNSGLTKKDILSLAKVVDQERKESAQKLLHSKQNKSDIVRQIKDKQRVLNPHHVGEVCRIMPKYEPDLRQFSGCWCIVCQINPHSCSIKTWKVDLETVKPEHLERAYAASEDAASQNCIRLRHIVSKVESDYEPTHAAVLEVLGKVHDPSSLTPKQERILAFLEAEYSIS</sequence>
<evidence type="ECO:0000313" key="2">
    <source>
        <dbReference type="Proteomes" id="UP000620559"/>
    </source>
</evidence>
<proteinExistence type="predicted"/>
<dbReference type="SUPFAM" id="SSF110849">
    <property type="entry name" value="ParB/Sulfiredoxin"/>
    <property type="match status" value="1"/>
</dbReference>